<dbReference type="InterPro" id="IPR035906">
    <property type="entry name" value="MetI-like_sf"/>
</dbReference>
<dbReference type="Proteomes" id="UP001215216">
    <property type="component" value="Chromosome"/>
</dbReference>
<keyword evidence="3" id="KW-1003">Cell membrane</keyword>
<feature type="transmembrane region" description="Helical" evidence="7">
    <location>
        <begin position="257"/>
        <end position="277"/>
    </location>
</feature>
<evidence type="ECO:0000256" key="5">
    <source>
        <dbReference type="ARBA" id="ARBA00022989"/>
    </source>
</evidence>
<keyword evidence="4 7" id="KW-0812">Transmembrane</keyword>
<evidence type="ECO:0000256" key="1">
    <source>
        <dbReference type="ARBA" id="ARBA00004651"/>
    </source>
</evidence>
<evidence type="ECO:0000313" key="9">
    <source>
        <dbReference type="EMBL" id="WFM83461.1"/>
    </source>
</evidence>
<dbReference type="PROSITE" id="PS50928">
    <property type="entry name" value="ABC_TM1"/>
    <property type="match status" value="1"/>
</dbReference>
<dbReference type="PANTHER" id="PTHR30193">
    <property type="entry name" value="ABC TRANSPORTER PERMEASE PROTEIN"/>
    <property type="match status" value="1"/>
</dbReference>
<dbReference type="InterPro" id="IPR000515">
    <property type="entry name" value="MetI-like"/>
</dbReference>
<proteinExistence type="inferred from homology"/>
<name>A0ABY8G1M4_9ACTO</name>
<feature type="domain" description="ABC transmembrane type-1" evidence="8">
    <location>
        <begin position="68"/>
        <end position="278"/>
    </location>
</feature>
<feature type="transmembrane region" description="Helical" evidence="7">
    <location>
        <begin position="105"/>
        <end position="127"/>
    </location>
</feature>
<dbReference type="InterPro" id="IPR051393">
    <property type="entry name" value="ABC_transporter_permease"/>
</dbReference>
<dbReference type="EMBL" id="CP121208">
    <property type="protein sequence ID" value="WFM83461.1"/>
    <property type="molecule type" value="Genomic_DNA"/>
</dbReference>
<gene>
    <name evidence="9" type="ORF">P7079_00325</name>
</gene>
<dbReference type="SUPFAM" id="SSF161098">
    <property type="entry name" value="MetI-like"/>
    <property type="match status" value="1"/>
</dbReference>
<feature type="transmembrane region" description="Helical" evidence="7">
    <location>
        <begin position="202"/>
        <end position="222"/>
    </location>
</feature>
<evidence type="ECO:0000256" key="2">
    <source>
        <dbReference type="ARBA" id="ARBA00022448"/>
    </source>
</evidence>
<organism evidence="9 10">
    <name type="scientific">Arcanobacterium canis</name>
    <dbReference type="NCBI Taxonomy" id="999183"/>
    <lineage>
        <taxon>Bacteria</taxon>
        <taxon>Bacillati</taxon>
        <taxon>Actinomycetota</taxon>
        <taxon>Actinomycetes</taxon>
        <taxon>Actinomycetales</taxon>
        <taxon>Actinomycetaceae</taxon>
        <taxon>Arcanobacterium</taxon>
    </lineage>
</organism>
<dbReference type="Gene3D" id="1.10.3720.10">
    <property type="entry name" value="MetI-like"/>
    <property type="match status" value="1"/>
</dbReference>
<accession>A0ABY8G1M4</accession>
<evidence type="ECO:0000259" key="8">
    <source>
        <dbReference type="PROSITE" id="PS50928"/>
    </source>
</evidence>
<keyword evidence="5 7" id="KW-1133">Transmembrane helix</keyword>
<keyword evidence="6 7" id="KW-0472">Membrane</keyword>
<comment type="subcellular location">
    <subcellularLocation>
        <location evidence="1 7">Cell membrane</location>
        <topology evidence="1 7">Multi-pass membrane protein</topology>
    </subcellularLocation>
</comment>
<feature type="transmembrane region" description="Helical" evidence="7">
    <location>
        <begin position="147"/>
        <end position="173"/>
    </location>
</feature>
<protein>
    <submittedName>
        <fullName evidence="9">Sugar ABC transporter permease</fullName>
    </submittedName>
</protein>
<evidence type="ECO:0000256" key="6">
    <source>
        <dbReference type="ARBA" id="ARBA00023136"/>
    </source>
</evidence>
<evidence type="ECO:0000256" key="4">
    <source>
        <dbReference type="ARBA" id="ARBA00022692"/>
    </source>
</evidence>
<evidence type="ECO:0000313" key="10">
    <source>
        <dbReference type="Proteomes" id="UP001215216"/>
    </source>
</evidence>
<feature type="transmembrane region" description="Helical" evidence="7">
    <location>
        <begin position="12"/>
        <end position="39"/>
    </location>
</feature>
<feature type="transmembrane region" description="Helical" evidence="7">
    <location>
        <begin position="68"/>
        <end position="93"/>
    </location>
</feature>
<keyword evidence="10" id="KW-1185">Reference proteome</keyword>
<keyword evidence="2 7" id="KW-0813">Transport</keyword>
<sequence>MADRHVRERLTAAAMLAPSFVGVMAFMLAPLIAVAALSLTNWNLLSPPTWVGLENYLHLADQGFVRSFFVTVIFSAIAIPLAIATGLGIALLLKRGLPGSRVLQLFFVLPWIAAPLALGVVWQWVLAPSGLLNQMMGWSTPWLANEWTALPVIAFVYVWQNVGYISLFFLAALRSVPCSIIEAAALDGAGSIRTFFSITLPLIRPTMFFVSVTSLIASLQVFDLVFGLTGGNPGYPGGTTDVITARIYSEAFVGLNIGRASAMAVVLTVAIVLVTAAQQRYFRSRLTYELEV</sequence>
<evidence type="ECO:0000256" key="7">
    <source>
        <dbReference type="RuleBase" id="RU363032"/>
    </source>
</evidence>
<comment type="similarity">
    <text evidence="7">Belongs to the binding-protein-dependent transport system permease family.</text>
</comment>
<dbReference type="RefSeq" id="WP_278012856.1">
    <property type="nucleotide sequence ID" value="NZ_CP121208.1"/>
</dbReference>
<dbReference type="CDD" id="cd06261">
    <property type="entry name" value="TM_PBP2"/>
    <property type="match status" value="1"/>
</dbReference>
<reference evidence="9 10" key="1">
    <citation type="submission" date="2023-03" db="EMBL/GenBank/DDBJ databases">
        <title>Complete genome of Arcanobacterium canis strain DSM 25104 isolated in 2010 from a canine otitis externa in Germany.</title>
        <authorList>
            <person name="Borowiak M."/>
            <person name="Kreitlow A."/>
            <person name="Malorny B."/>
            <person name="Laemmler C."/>
            <person name="Prenger-Berninghoff E."/>
            <person name="Ploetz M."/>
            <person name="Abdulmawjood A."/>
        </authorList>
    </citation>
    <scope>NUCLEOTIDE SEQUENCE [LARGE SCALE GENOMIC DNA]</scope>
    <source>
        <strain evidence="9 10">DSM 25104</strain>
    </source>
</reference>
<dbReference type="PANTHER" id="PTHR30193:SF37">
    <property type="entry name" value="INNER MEMBRANE ABC TRANSPORTER PERMEASE PROTEIN YCJO"/>
    <property type="match status" value="1"/>
</dbReference>
<evidence type="ECO:0000256" key="3">
    <source>
        <dbReference type="ARBA" id="ARBA00022475"/>
    </source>
</evidence>
<dbReference type="Pfam" id="PF00528">
    <property type="entry name" value="BPD_transp_1"/>
    <property type="match status" value="1"/>
</dbReference>